<dbReference type="RefSeq" id="XP_035345448.1">
    <property type="nucleotide sequence ID" value="XM_035489555.1"/>
</dbReference>
<gene>
    <name evidence="2" type="ORF">TRUGW13939_06402</name>
</gene>
<evidence type="ECO:0000313" key="2">
    <source>
        <dbReference type="EMBL" id="QKX59270.1"/>
    </source>
</evidence>
<feature type="compositionally biased region" description="Basic residues" evidence="1">
    <location>
        <begin position="381"/>
        <end position="392"/>
    </location>
</feature>
<feature type="compositionally biased region" description="Acidic residues" evidence="1">
    <location>
        <begin position="366"/>
        <end position="377"/>
    </location>
</feature>
<sequence length="583" mass="66047">MTSREEQILKPRDPSLDVDENEWEEFSLTDVKILLPGKSRYANLLATTPENPVRVIGCLDELEEEQAHLVLDEDYPSKRIVIENVTHYAYGQHADGEIGVWVAGQAGWYSITPAKGYKPMFNDMVEAVDLLYFLVDRHQRKKRRRRGGEPTFEYLCEEYVGHTHGICEDGDDSAEVFNKHHSFLLSQMIQGREDVQWNETEIFKHLARKFRVGFFTLSLGMSLCANDEKDEYERLLALQQRTDDDSSAKADTRANSDPVDSHDLSRTQADTLFDIISELKEAGALAKRQLTLDLVASTLRRRYEIDTDDHARDIIDANAVSVLEKMEQSDFDWSRKALYRDLKQASEKEDIRQMAITPLRPRVASDDDESEQESDDEDHPRARRRRVRKSVLRPKLASVSTKKAGKKTRSAARDMEISDDNDDDDEESDMGESLETPTKSRGLDLVRDPPPSTAPSTINGRAHSILSEADSLAIRKTPLQETHQSGNLAGPDITSLPEDTWTCSVQGCGKIIHKAGLKRSKELIHDHTLTHAADTQSKLDLVFAEHRLNINMGVDNLLSRIREFGGVDGEALEEEIAAKRIRR</sequence>
<dbReference type="GeneID" id="55993897"/>
<evidence type="ECO:0000313" key="3">
    <source>
        <dbReference type="Proteomes" id="UP000509510"/>
    </source>
</evidence>
<dbReference type="AlphaFoldDB" id="A0A7H8QYT2"/>
<evidence type="ECO:0008006" key="4">
    <source>
        <dbReference type="Google" id="ProtNLM"/>
    </source>
</evidence>
<organism evidence="2 3">
    <name type="scientific">Talaromyces rugulosus</name>
    <name type="common">Penicillium rugulosum</name>
    <dbReference type="NCBI Taxonomy" id="121627"/>
    <lineage>
        <taxon>Eukaryota</taxon>
        <taxon>Fungi</taxon>
        <taxon>Dikarya</taxon>
        <taxon>Ascomycota</taxon>
        <taxon>Pezizomycotina</taxon>
        <taxon>Eurotiomycetes</taxon>
        <taxon>Eurotiomycetidae</taxon>
        <taxon>Eurotiales</taxon>
        <taxon>Trichocomaceae</taxon>
        <taxon>Talaromyces</taxon>
        <taxon>Talaromyces sect. Islandici</taxon>
    </lineage>
</organism>
<dbReference type="KEGG" id="trg:TRUGW13939_06402"/>
<dbReference type="EMBL" id="CP055900">
    <property type="protein sequence ID" value="QKX59270.1"/>
    <property type="molecule type" value="Genomic_DNA"/>
</dbReference>
<evidence type="ECO:0000256" key="1">
    <source>
        <dbReference type="SAM" id="MobiDB-lite"/>
    </source>
</evidence>
<proteinExistence type="predicted"/>
<name>A0A7H8QYT2_TALRU</name>
<protein>
    <recommendedName>
        <fullName evidence="4">DNA (cytosine-5)-methyltransferase 1 replication foci domain-containing protein</fullName>
    </recommendedName>
</protein>
<feature type="region of interest" description="Disordered" evidence="1">
    <location>
        <begin position="243"/>
        <end position="263"/>
    </location>
</feature>
<dbReference type="Proteomes" id="UP000509510">
    <property type="component" value="Chromosome III"/>
</dbReference>
<keyword evidence="3" id="KW-1185">Reference proteome</keyword>
<feature type="region of interest" description="Disordered" evidence="1">
    <location>
        <begin position="346"/>
        <end position="462"/>
    </location>
</feature>
<dbReference type="OrthoDB" id="5382953at2759"/>
<reference evidence="3" key="1">
    <citation type="submission" date="2020-06" db="EMBL/GenBank/DDBJ databases">
        <title>A chromosome-scale genome assembly of Talaromyces rugulosus W13939.</title>
        <authorList>
            <person name="Wang B."/>
            <person name="Guo L."/>
            <person name="Ye K."/>
            <person name="Wang L."/>
        </authorList>
    </citation>
    <scope>NUCLEOTIDE SEQUENCE [LARGE SCALE GENOMIC DNA]</scope>
    <source>
        <strain evidence="3">W13939</strain>
    </source>
</reference>
<feature type="compositionally biased region" description="Acidic residues" evidence="1">
    <location>
        <begin position="417"/>
        <end position="432"/>
    </location>
</feature>
<accession>A0A7H8QYT2</accession>